<organism evidence="1 2">
    <name type="scientific">Chaetomium tenue</name>
    <dbReference type="NCBI Taxonomy" id="1854479"/>
    <lineage>
        <taxon>Eukaryota</taxon>
        <taxon>Fungi</taxon>
        <taxon>Dikarya</taxon>
        <taxon>Ascomycota</taxon>
        <taxon>Pezizomycotina</taxon>
        <taxon>Sordariomycetes</taxon>
        <taxon>Sordariomycetidae</taxon>
        <taxon>Sordariales</taxon>
        <taxon>Chaetomiaceae</taxon>
        <taxon>Chaetomium</taxon>
    </lineage>
</organism>
<gene>
    <name evidence="1" type="ORF">F5144DRAFT_546212</name>
</gene>
<protein>
    <submittedName>
        <fullName evidence="1">Uncharacterized protein</fullName>
    </submittedName>
</protein>
<evidence type="ECO:0000313" key="1">
    <source>
        <dbReference type="EMBL" id="KAH6636061.1"/>
    </source>
</evidence>
<reference evidence="1 2" key="1">
    <citation type="journal article" date="2021" name="Nat. Commun.">
        <title>Genetic determinants of endophytism in the Arabidopsis root mycobiome.</title>
        <authorList>
            <person name="Mesny F."/>
            <person name="Miyauchi S."/>
            <person name="Thiergart T."/>
            <person name="Pickel B."/>
            <person name="Atanasova L."/>
            <person name="Karlsson M."/>
            <person name="Huettel B."/>
            <person name="Barry K.W."/>
            <person name="Haridas S."/>
            <person name="Chen C."/>
            <person name="Bauer D."/>
            <person name="Andreopoulos W."/>
            <person name="Pangilinan J."/>
            <person name="LaButti K."/>
            <person name="Riley R."/>
            <person name="Lipzen A."/>
            <person name="Clum A."/>
            <person name="Drula E."/>
            <person name="Henrissat B."/>
            <person name="Kohler A."/>
            <person name="Grigoriev I.V."/>
            <person name="Martin F.M."/>
            <person name="Hacquard S."/>
        </authorList>
    </citation>
    <scope>NUCLEOTIDE SEQUENCE [LARGE SCALE GENOMIC DNA]</scope>
    <source>
        <strain evidence="1 2">MPI-SDFR-AT-0079</strain>
    </source>
</reference>
<dbReference type="EMBL" id="JAGIZQ010000003">
    <property type="protein sequence ID" value="KAH6636061.1"/>
    <property type="molecule type" value="Genomic_DNA"/>
</dbReference>
<accession>A0ACB7PA51</accession>
<evidence type="ECO:0000313" key="2">
    <source>
        <dbReference type="Proteomes" id="UP000724584"/>
    </source>
</evidence>
<proteinExistence type="predicted"/>
<keyword evidence="2" id="KW-1185">Reference proteome</keyword>
<name>A0ACB7PA51_9PEZI</name>
<sequence>MAPSKTTSFTPPNIADDAAVDYDYDPILHLSRKTLQQIANLLYFASAPPAPPHHTSPSTTTTTTSTTPTTTSPSTIYGPPNPSSSTTPKPHQPILKTTTTATLPPPWLTAQHDAVDALAKADPHGPLLARRHPAVRAVRRLLPLYRRDPWGLCRAHEGLEGEVVGGLLRLVKVEVGVRCDVVLSGVGSLFLDEEDFGRYFGDGVRPECWFEKVESGCPACVLAVVGGRQEVLMALRANLKGRAKNREPRLLGLVEAWMAMFGWHEEREMRAQSDALAEEVNEVRQWMHDRKVRKREERAARGEPEDRRKPPGELPSGTKFIDGVPMPSHRMLGRVRQHRSSRDRGGSPTENKAVDDGVSTPRSHQPADGHQHHDSIIYQAPTTTAGCLSIFTAASFDSAGAYFPPRNDWHNNREGSRVQGSSRTQRQSGDEEGHPSTKTMWAGFYEARGF</sequence>
<dbReference type="Proteomes" id="UP000724584">
    <property type="component" value="Unassembled WGS sequence"/>
</dbReference>
<comment type="caution">
    <text evidence="1">The sequence shown here is derived from an EMBL/GenBank/DDBJ whole genome shotgun (WGS) entry which is preliminary data.</text>
</comment>